<keyword evidence="12" id="KW-1185">Reference proteome</keyword>
<reference evidence="12" key="1">
    <citation type="submission" date="2016-10" db="EMBL/GenBank/DDBJ databases">
        <authorList>
            <person name="Varghese N."/>
            <person name="Submissions S."/>
        </authorList>
    </citation>
    <scope>NUCLEOTIDE SEQUENCE [LARGE SCALE GENOMIC DNA]</scope>
    <source>
        <strain evidence="12">DSM 22703</strain>
    </source>
</reference>
<comment type="similarity">
    <text evidence="2">Belongs to the TonB family.</text>
</comment>
<evidence type="ECO:0000256" key="1">
    <source>
        <dbReference type="ARBA" id="ARBA00004383"/>
    </source>
</evidence>
<dbReference type="InterPro" id="IPR003538">
    <property type="entry name" value="TonB"/>
</dbReference>
<evidence type="ECO:0000256" key="7">
    <source>
        <dbReference type="ARBA" id="ARBA00022927"/>
    </source>
</evidence>
<dbReference type="Gene3D" id="3.30.1150.10">
    <property type="match status" value="1"/>
</dbReference>
<dbReference type="Pfam" id="PF03544">
    <property type="entry name" value="TonB_C"/>
    <property type="match status" value="1"/>
</dbReference>
<dbReference type="GO" id="GO:0098797">
    <property type="term" value="C:plasma membrane protein complex"/>
    <property type="evidence" value="ECO:0007669"/>
    <property type="project" value="TreeGrafter"/>
</dbReference>
<keyword evidence="7" id="KW-0653">Protein transport</keyword>
<keyword evidence="6" id="KW-0812">Transmembrane</keyword>
<protein>
    <submittedName>
        <fullName evidence="11">TonB family C-terminal domain-containing protein</fullName>
    </submittedName>
</protein>
<dbReference type="NCBIfam" id="TIGR01352">
    <property type="entry name" value="tonB_Cterm"/>
    <property type="match status" value="1"/>
</dbReference>
<dbReference type="GO" id="GO:0015031">
    <property type="term" value="P:protein transport"/>
    <property type="evidence" value="ECO:0007669"/>
    <property type="project" value="UniProtKB-KW"/>
</dbReference>
<organism evidence="11 12">
    <name type="scientific">Algoriphagus alkaliphilus</name>
    <dbReference type="NCBI Taxonomy" id="279824"/>
    <lineage>
        <taxon>Bacteria</taxon>
        <taxon>Pseudomonadati</taxon>
        <taxon>Bacteroidota</taxon>
        <taxon>Cytophagia</taxon>
        <taxon>Cytophagales</taxon>
        <taxon>Cyclobacteriaceae</taxon>
        <taxon>Algoriphagus</taxon>
    </lineage>
</organism>
<dbReference type="PANTHER" id="PTHR33446">
    <property type="entry name" value="PROTEIN TONB-RELATED"/>
    <property type="match status" value="1"/>
</dbReference>
<dbReference type="PANTHER" id="PTHR33446:SF2">
    <property type="entry name" value="PROTEIN TONB"/>
    <property type="match status" value="1"/>
</dbReference>
<proteinExistence type="inferred from homology"/>
<evidence type="ECO:0000256" key="3">
    <source>
        <dbReference type="ARBA" id="ARBA00022448"/>
    </source>
</evidence>
<evidence type="ECO:0000256" key="9">
    <source>
        <dbReference type="ARBA" id="ARBA00023136"/>
    </source>
</evidence>
<keyword evidence="3" id="KW-0813">Transport</keyword>
<dbReference type="STRING" id="279824.SAMN03080617_03395"/>
<dbReference type="InterPro" id="IPR006260">
    <property type="entry name" value="TonB/TolA_C"/>
</dbReference>
<evidence type="ECO:0000256" key="8">
    <source>
        <dbReference type="ARBA" id="ARBA00022989"/>
    </source>
</evidence>
<dbReference type="InterPro" id="IPR051045">
    <property type="entry name" value="TonB-dependent_transducer"/>
</dbReference>
<dbReference type="GO" id="GO:0030288">
    <property type="term" value="C:outer membrane-bounded periplasmic space"/>
    <property type="evidence" value="ECO:0007669"/>
    <property type="project" value="InterPro"/>
</dbReference>
<dbReference type="AlphaFoldDB" id="A0A1G5Z956"/>
<dbReference type="Proteomes" id="UP000198756">
    <property type="component" value="Unassembled WGS sequence"/>
</dbReference>
<dbReference type="OrthoDB" id="9812355at2"/>
<dbReference type="GO" id="GO:0031992">
    <property type="term" value="F:energy transducer activity"/>
    <property type="evidence" value="ECO:0007669"/>
    <property type="project" value="InterPro"/>
</dbReference>
<evidence type="ECO:0000256" key="5">
    <source>
        <dbReference type="ARBA" id="ARBA00022519"/>
    </source>
</evidence>
<keyword evidence="9" id="KW-0472">Membrane</keyword>
<sequence length="135" mass="14955">MKIKILFSLITLLFFGFISKLEAQVTMSKIEGVYQVVPDMPVPPGGSMESFIKYFQENMKYPALAKEKGIEGMVAVSFIVREDGSVDEVAILRGIGGGCDEEAHRMVRESGKWTPGKLDGKPVAVQMRLPVQFKL</sequence>
<dbReference type="GO" id="GO:0015891">
    <property type="term" value="P:siderophore transport"/>
    <property type="evidence" value="ECO:0007669"/>
    <property type="project" value="InterPro"/>
</dbReference>
<evidence type="ECO:0000256" key="4">
    <source>
        <dbReference type="ARBA" id="ARBA00022475"/>
    </source>
</evidence>
<dbReference type="RefSeq" id="WP_092732482.1">
    <property type="nucleotide sequence ID" value="NZ_FMXE01000029.1"/>
</dbReference>
<keyword evidence="4" id="KW-1003">Cell membrane</keyword>
<name>A0A1G5Z956_9BACT</name>
<dbReference type="InterPro" id="IPR037682">
    <property type="entry name" value="TonB_C"/>
</dbReference>
<gene>
    <name evidence="11" type="ORF">SAMN03080617_03395</name>
</gene>
<evidence type="ECO:0000313" key="12">
    <source>
        <dbReference type="Proteomes" id="UP000198756"/>
    </source>
</evidence>
<dbReference type="EMBL" id="FMXE01000029">
    <property type="protein sequence ID" value="SDA91304.1"/>
    <property type="molecule type" value="Genomic_DNA"/>
</dbReference>
<comment type="subcellular location">
    <subcellularLocation>
        <location evidence="1">Cell inner membrane</location>
        <topology evidence="1">Single-pass membrane protein</topology>
        <orientation evidence="1">Periplasmic side</orientation>
    </subcellularLocation>
</comment>
<evidence type="ECO:0000259" key="10">
    <source>
        <dbReference type="PROSITE" id="PS52015"/>
    </source>
</evidence>
<feature type="domain" description="TonB C-terminal" evidence="10">
    <location>
        <begin position="46"/>
        <end position="135"/>
    </location>
</feature>
<evidence type="ECO:0000256" key="6">
    <source>
        <dbReference type="ARBA" id="ARBA00022692"/>
    </source>
</evidence>
<keyword evidence="8" id="KW-1133">Transmembrane helix</keyword>
<dbReference type="GO" id="GO:0055085">
    <property type="term" value="P:transmembrane transport"/>
    <property type="evidence" value="ECO:0007669"/>
    <property type="project" value="InterPro"/>
</dbReference>
<dbReference type="PROSITE" id="PS52015">
    <property type="entry name" value="TONB_CTD"/>
    <property type="match status" value="1"/>
</dbReference>
<evidence type="ECO:0000313" key="11">
    <source>
        <dbReference type="EMBL" id="SDA91304.1"/>
    </source>
</evidence>
<accession>A0A1G5Z956</accession>
<dbReference type="PRINTS" id="PR01374">
    <property type="entry name" value="TONBPROTEIN"/>
</dbReference>
<dbReference type="SUPFAM" id="SSF74653">
    <property type="entry name" value="TolA/TonB C-terminal domain"/>
    <property type="match status" value="1"/>
</dbReference>
<evidence type="ECO:0000256" key="2">
    <source>
        <dbReference type="ARBA" id="ARBA00006555"/>
    </source>
</evidence>
<keyword evidence="5" id="KW-0997">Cell inner membrane</keyword>